<dbReference type="PANTHER" id="PTHR11693">
    <property type="entry name" value="ATP SYNTHASE GAMMA CHAIN"/>
    <property type="match status" value="1"/>
</dbReference>
<dbReference type="PROSITE" id="PS00153">
    <property type="entry name" value="ATPASE_GAMMA"/>
    <property type="match status" value="1"/>
</dbReference>
<evidence type="ECO:0000256" key="8">
    <source>
        <dbReference type="ARBA" id="ARBA00023196"/>
    </source>
</evidence>
<dbReference type="AlphaFoldDB" id="A0A6G8F3E6"/>
<evidence type="ECO:0000256" key="1">
    <source>
        <dbReference type="ARBA" id="ARBA00003456"/>
    </source>
</evidence>
<dbReference type="InterPro" id="IPR023632">
    <property type="entry name" value="ATP_synth_F1_gsu_CS"/>
</dbReference>
<keyword evidence="7 10" id="KW-0472">Membrane</keyword>
<evidence type="ECO:0000256" key="5">
    <source>
        <dbReference type="ARBA" id="ARBA00022781"/>
    </source>
</evidence>
<dbReference type="Pfam" id="PF00231">
    <property type="entry name" value="ATP-synt"/>
    <property type="match status" value="1"/>
</dbReference>
<dbReference type="NCBIfam" id="TIGR01146">
    <property type="entry name" value="ATPsyn_F1gamma"/>
    <property type="match status" value="1"/>
</dbReference>
<accession>A0A6G8F3E6</accession>
<dbReference type="GO" id="GO:0046933">
    <property type="term" value="F:proton-transporting ATP synthase activity, rotational mechanism"/>
    <property type="evidence" value="ECO:0007669"/>
    <property type="project" value="UniProtKB-UniRule"/>
</dbReference>
<dbReference type="InterPro" id="IPR000131">
    <property type="entry name" value="ATP_synth_F1_gsu"/>
</dbReference>
<keyword evidence="4 10" id="KW-0813">Transport</keyword>
<dbReference type="CDD" id="cd12151">
    <property type="entry name" value="F1-ATPase_gamma"/>
    <property type="match status" value="1"/>
</dbReference>
<dbReference type="HAMAP" id="MF_00815">
    <property type="entry name" value="ATP_synth_gamma_bact"/>
    <property type="match status" value="1"/>
</dbReference>
<dbReference type="EMBL" id="MN990732">
    <property type="protein sequence ID" value="QIM10698.1"/>
    <property type="molecule type" value="Genomic_DNA"/>
</dbReference>
<keyword evidence="5 10" id="KW-0375">Hydrogen ion transport</keyword>
<keyword evidence="10" id="KW-1003">Cell membrane</keyword>
<dbReference type="GO" id="GO:0005886">
    <property type="term" value="C:plasma membrane"/>
    <property type="evidence" value="ECO:0007669"/>
    <property type="project" value="UniProtKB-SubCell"/>
</dbReference>
<evidence type="ECO:0000256" key="10">
    <source>
        <dbReference type="HAMAP-Rule" id="MF_00815"/>
    </source>
</evidence>
<comment type="function">
    <text evidence="1 10">Produces ATP from ADP in the presence of a proton gradient across the membrane. The gamma chain is believed to be important in regulating ATPase activity and the flow of protons through the CF(0) complex.</text>
</comment>
<gene>
    <name evidence="10 11" type="primary">atpG</name>
    <name evidence="11" type="ORF">PlAlph_5900</name>
</gene>
<dbReference type="PANTHER" id="PTHR11693:SF22">
    <property type="entry name" value="ATP SYNTHASE SUBUNIT GAMMA, MITOCHONDRIAL"/>
    <property type="match status" value="1"/>
</dbReference>
<dbReference type="GO" id="GO:0042777">
    <property type="term" value="P:proton motive force-driven plasma membrane ATP synthesis"/>
    <property type="evidence" value="ECO:0007669"/>
    <property type="project" value="UniProtKB-UniRule"/>
</dbReference>
<dbReference type="PRINTS" id="PR00126">
    <property type="entry name" value="ATPASEGAMMA"/>
</dbReference>
<dbReference type="SUPFAM" id="SSF52943">
    <property type="entry name" value="ATP synthase (F1-ATPase), gamma subunit"/>
    <property type="match status" value="1"/>
</dbReference>
<evidence type="ECO:0000256" key="9">
    <source>
        <dbReference type="ARBA" id="ARBA00023310"/>
    </source>
</evidence>
<dbReference type="InterPro" id="IPR035968">
    <property type="entry name" value="ATP_synth_F1_ATPase_gsu"/>
</dbReference>
<dbReference type="GO" id="GO:0005524">
    <property type="term" value="F:ATP binding"/>
    <property type="evidence" value="ECO:0007669"/>
    <property type="project" value="UniProtKB-UniRule"/>
</dbReference>
<comment type="similarity">
    <text evidence="3 10">Belongs to the ATPase gamma chain family.</text>
</comment>
<evidence type="ECO:0000256" key="4">
    <source>
        <dbReference type="ARBA" id="ARBA00022448"/>
    </source>
</evidence>
<dbReference type="Gene3D" id="3.40.1380.10">
    <property type="match status" value="1"/>
</dbReference>
<keyword evidence="6 10" id="KW-0406">Ion transport</keyword>
<dbReference type="Gene3D" id="1.10.287.80">
    <property type="entry name" value="ATP synthase, gamma subunit, helix hairpin domain"/>
    <property type="match status" value="1"/>
</dbReference>
<reference evidence="11" key="1">
    <citation type="journal article" date="2020" name="J. ISSAAS">
        <title>Lactobacilli and other gastrointestinal microbiota of Peromyscus leucopus, reservoir host for agents of Lyme disease and other zoonoses in North America.</title>
        <authorList>
            <person name="Milovic A."/>
            <person name="Bassam K."/>
            <person name="Shao H."/>
            <person name="Chatzistamou I."/>
            <person name="Tufts D.M."/>
            <person name="Diuk-Wasser M."/>
            <person name="Barbour A.G."/>
        </authorList>
    </citation>
    <scope>NUCLEOTIDE SEQUENCE</scope>
    <source>
        <strain evidence="11">LL90</strain>
    </source>
</reference>
<name>A0A6G8F3E6_9PROT</name>
<evidence type="ECO:0000313" key="11">
    <source>
        <dbReference type="EMBL" id="QIM10698.1"/>
    </source>
</evidence>
<comment type="subunit">
    <text evidence="10">F-type ATPases have 2 components, CF(1) - the catalytic core - and CF(0) - the membrane proton channel. CF(1) has five subunits: alpha(3), beta(3), gamma(1), delta(1), epsilon(1). CF(0) has three main subunits: a, b and c.</text>
</comment>
<evidence type="ECO:0000256" key="7">
    <source>
        <dbReference type="ARBA" id="ARBA00023136"/>
    </source>
</evidence>
<evidence type="ECO:0000256" key="6">
    <source>
        <dbReference type="ARBA" id="ARBA00023065"/>
    </source>
</evidence>
<keyword evidence="8 10" id="KW-0139">CF(1)</keyword>
<sequence length="302" mass="33568">MAGLKELRSRIAAIKSTEKITSAMKMVAASRLRKAQDVLAKSEPYRKGVFDTVSRIMASLRRQAKENETTLQPSWICAPKEKQQRYLLVVLASDKGLCGSYNSAIGRAAVARIEELKAAGADVQIICLGHRGYNILKRHYADMIVRADESVVNQGVEYHEAVSLCDEIIPLFTGDKIDVCEIVYSRFKSALSRDVVSEQVLPFDISKIETGVDDMDGDAYFEAEPDNIKLMETIIPLAFKEFVFDIMINSQASEQGARMTSMDNATRNAADMISKLTLRYNRLRQTAITTELTEIIAGAEAI</sequence>
<evidence type="ECO:0000256" key="3">
    <source>
        <dbReference type="ARBA" id="ARBA00007681"/>
    </source>
</evidence>
<proteinExistence type="inferred from homology"/>
<dbReference type="GO" id="GO:0045259">
    <property type="term" value="C:proton-transporting ATP synthase complex"/>
    <property type="evidence" value="ECO:0007669"/>
    <property type="project" value="UniProtKB-KW"/>
</dbReference>
<organism evidence="11">
    <name type="scientific">uncultured Alphaproteobacteria bacterium</name>
    <dbReference type="NCBI Taxonomy" id="91750"/>
    <lineage>
        <taxon>Bacteria</taxon>
        <taxon>Pseudomonadati</taxon>
        <taxon>Pseudomonadota</taxon>
        <taxon>Alphaproteobacteria</taxon>
        <taxon>environmental samples</taxon>
    </lineage>
</organism>
<protein>
    <recommendedName>
        <fullName evidence="10">ATP synthase gamma chain</fullName>
    </recommendedName>
    <alternativeName>
        <fullName evidence="10">ATP synthase F1 sector gamma subunit</fullName>
    </alternativeName>
    <alternativeName>
        <fullName evidence="10">F-ATPase gamma subunit</fullName>
    </alternativeName>
</protein>
<evidence type="ECO:0000256" key="2">
    <source>
        <dbReference type="ARBA" id="ARBA00004170"/>
    </source>
</evidence>
<keyword evidence="9 10" id="KW-0066">ATP synthesis</keyword>
<comment type="subcellular location">
    <subcellularLocation>
        <location evidence="10">Cell membrane</location>
        <topology evidence="10">Peripheral membrane protein</topology>
    </subcellularLocation>
    <subcellularLocation>
        <location evidence="2">Membrane</location>
        <topology evidence="2">Peripheral membrane protein</topology>
    </subcellularLocation>
</comment>